<dbReference type="RefSeq" id="WP_021007835.1">
    <property type="nucleotide sequence ID" value="NC_022247.1"/>
</dbReference>
<evidence type="ECO:0000313" key="2">
    <source>
        <dbReference type="Proteomes" id="UP000016223"/>
    </source>
</evidence>
<evidence type="ECO:0000313" key="1">
    <source>
        <dbReference type="EMBL" id="AGU50365.1"/>
    </source>
</evidence>
<dbReference type="AlphaFoldDB" id="T1XDY9"/>
<name>T1XDY9_VARPD</name>
<sequence>MPTTQTAELEVFIRQKRLLSEGFFPGSHASLWRAVAAGTFPKPIKLSAGMTAWRQSDVRAWQESQTRKVGEAS</sequence>
<proteinExistence type="predicted"/>
<dbReference type="KEGG" id="vpd:VAPA_1c32790"/>
<gene>
    <name evidence="1" type="ORF">VAPA_1c32790</name>
</gene>
<organism evidence="1 2">
    <name type="scientific">Variovorax paradoxus B4</name>
    <dbReference type="NCBI Taxonomy" id="1246301"/>
    <lineage>
        <taxon>Bacteria</taxon>
        <taxon>Pseudomonadati</taxon>
        <taxon>Pseudomonadota</taxon>
        <taxon>Betaproteobacteria</taxon>
        <taxon>Burkholderiales</taxon>
        <taxon>Comamonadaceae</taxon>
        <taxon>Variovorax</taxon>
    </lineage>
</organism>
<dbReference type="EMBL" id="CP003911">
    <property type="protein sequence ID" value="AGU50365.1"/>
    <property type="molecule type" value="Genomic_DNA"/>
</dbReference>
<accession>T1XDY9</accession>
<dbReference type="Pfam" id="PF05930">
    <property type="entry name" value="Phage_AlpA"/>
    <property type="match status" value="1"/>
</dbReference>
<dbReference type="InterPro" id="IPR010260">
    <property type="entry name" value="AlpA"/>
</dbReference>
<dbReference type="HOGENOM" id="CLU_140176_15_3_4"/>
<dbReference type="Gene3D" id="1.10.238.160">
    <property type="match status" value="1"/>
</dbReference>
<dbReference type="OrthoDB" id="5298532at2"/>
<protein>
    <submittedName>
        <fullName evidence="1">Putative phage transcriptional regulator, AlpA family</fullName>
    </submittedName>
</protein>
<reference evidence="1 2" key="1">
    <citation type="submission" date="2012-10" db="EMBL/GenBank/DDBJ databases">
        <title>Genome sequence of Variovorax paradoxus B4.</title>
        <authorList>
            <person name="Schuldes J."/>
            <person name="Brandt U."/>
            <person name="Hiessl S."/>
            <person name="Wuebbeler J.H."/>
            <person name="Thuermer A."/>
            <person name="Steinbuechel A."/>
            <person name="Daniel R."/>
        </authorList>
    </citation>
    <scope>NUCLEOTIDE SEQUENCE [LARGE SCALE GENOMIC DNA]</scope>
    <source>
        <strain evidence="1 2">B4</strain>
    </source>
</reference>
<dbReference type="Proteomes" id="UP000016223">
    <property type="component" value="Chromosome 1"/>
</dbReference>